<sequence>MRNADSSGCRPSLLPLTLLYLRTTKQHQHHFNYLS</sequence>
<dbReference type="Proteomes" id="UP000317650">
    <property type="component" value="Chromosome 4"/>
</dbReference>
<accession>A0A4V4H9J9</accession>
<dbReference type="AlphaFoldDB" id="A0A4V4H9J9"/>
<comment type="caution">
    <text evidence="1">The sequence shown here is derived from an EMBL/GenBank/DDBJ whole genome shotgun (WGS) entry which is preliminary data.</text>
</comment>
<protein>
    <submittedName>
        <fullName evidence="1">Uncharacterized protein</fullName>
    </submittedName>
</protein>
<evidence type="ECO:0000313" key="1">
    <source>
        <dbReference type="EMBL" id="THU71895.1"/>
    </source>
</evidence>
<keyword evidence="2" id="KW-1185">Reference proteome</keyword>
<reference evidence="1 2" key="1">
    <citation type="journal article" date="2019" name="Nat. Plants">
        <title>Genome sequencing of Musa balbisiana reveals subgenome evolution and function divergence in polyploid bananas.</title>
        <authorList>
            <person name="Yao X."/>
        </authorList>
    </citation>
    <scope>NUCLEOTIDE SEQUENCE [LARGE SCALE GENOMIC DNA]</scope>
    <source>
        <strain evidence="2">cv. DH-PKW</strain>
        <tissue evidence="1">Leaves</tissue>
    </source>
</reference>
<dbReference type="EMBL" id="PYDT01000001">
    <property type="protein sequence ID" value="THU71895.1"/>
    <property type="molecule type" value="Genomic_DNA"/>
</dbReference>
<organism evidence="1 2">
    <name type="scientific">Musa balbisiana</name>
    <name type="common">Banana</name>
    <dbReference type="NCBI Taxonomy" id="52838"/>
    <lineage>
        <taxon>Eukaryota</taxon>
        <taxon>Viridiplantae</taxon>
        <taxon>Streptophyta</taxon>
        <taxon>Embryophyta</taxon>
        <taxon>Tracheophyta</taxon>
        <taxon>Spermatophyta</taxon>
        <taxon>Magnoliopsida</taxon>
        <taxon>Liliopsida</taxon>
        <taxon>Zingiberales</taxon>
        <taxon>Musaceae</taxon>
        <taxon>Musa</taxon>
    </lineage>
</organism>
<name>A0A4V4H9J9_MUSBA</name>
<evidence type="ECO:0000313" key="2">
    <source>
        <dbReference type="Proteomes" id="UP000317650"/>
    </source>
</evidence>
<gene>
    <name evidence="1" type="ORF">C4D60_Mb04t06340</name>
</gene>
<proteinExistence type="predicted"/>